<accession>A0ABY3RB16</accession>
<proteinExistence type="predicted"/>
<dbReference type="Pfam" id="PF01527">
    <property type="entry name" value="HTH_Tnp_1"/>
    <property type="match status" value="1"/>
</dbReference>
<protein>
    <submittedName>
        <fullName evidence="2">Transposase</fullName>
    </submittedName>
</protein>
<keyword evidence="3" id="KW-1185">Reference proteome</keyword>
<dbReference type="PANTHER" id="PTHR33609">
    <property type="entry name" value="LOW CALCIUM RESPONSE LOCUS PROTEIN S"/>
    <property type="match status" value="1"/>
</dbReference>
<reference evidence="2" key="1">
    <citation type="journal article" date="2024" name="Antonie Van Leeuwenhoek">
        <title>Bradyrhizobium ontarionense sp. nov., a novel bacterial symbiont isolated from Aeschynomene indica (Indian jointvetch), harbours photosynthesis, nitrogen fixation and nitrous oxide (N2O) reductase genes.</title>
        <authorList>
            <person name="Bromfield E.S.P."/>
            <person name="Cloutier S."/>
        </authorList>
    </citation>
    <scope>NUCLEOTIDE SEQUENCE</scope>
    <source>
        <strain evidence="2">A19</strain>
    </source>
</reference>
<name>A0ABY3RB16_9BRAD</name>
<dbReference type="PANTHER" id="PTHR33609:SF1">
    <property type="entry name" value="TRANSPOSASE"/>
    <property type="match status" value="1"/>
</dbReference>
<gene>
    <name evidence="2" type="ORF">LQG66_33930</name>
</gene>
<sequence>MAASGSLIMRRSLHTEHEILVLLGEAESGVPIAEICSTAGVSLRTFYRWRKRYGGLSSPALRHLKELEIENQRLRSLVTKLVGGQPNTPASVKAAPRPLRQDCGSTPHGVAGAPGQGRGAVIGRYASVRYGR</sequence>
<evidence type="ECO:0000313" key="2">
    <source>
        <dbReference type="EMBL" id="UFZ04139.1"/>
    </source>
</evidence>
<dbReference type="InterPro" id="IPR009057">
    <property type="entry name" value="Homeodomain-like_sf"/>
</dbReference>
<dbReference type="SUPFAM" id="SSF46689">
    <property type="entry name" value="Homeodomain-like"/>
    <property type="match status" value="1"/>
</dbReference>
<feature type="region of interest" description="Disordered" evidence="1">
    <location>
        <begin position="85"/>
        <end position="116"/>
    </location>
</feature>
<dbReference type="Proteomes" id="UP001431010">
    <property type="component" value="Chromosome"/>
</dbReference>
<dbReference type="InterPro" id="IPR052546">
    <property type="entry name" value="Transposase_8_domain"/>
</dbReference>
<dbReference type="EMBL" id="CP088156">
    <property type="protein sequence ID" value="UFZ04139.1"/>
    <property type="molecule type" value="Genomic_DNA"/>
</dbReference>
<evidence type="ECO:0000256" key="1">
    <source>
        <dbReference type="SAM" id="MobiDB-lite"/>
    </source>
</evidence>
<dbReference type="InterPro" id="IPR002514">
    <property type="entry name" value="Transposase_8"/>
</dbReference>
<evidence type="ECO:0000313" key="3">
    <source>
        <dbReference type="Proteomes" id="UP001431010"/>
    </source>
</evidence>
<dbReference type="RefSeq" id="WP_231320151.1">
    <property type="nucleotide sequence ID" value="NZ_CP088156.1"/>
</dbReference>
<organism evidence="2 3">
    <name type="scientific">Bradyrhizobium ontarionense</name>
    <dbReference type="NCBI Taxonomy" id="2898149"/>
    <lineage>
        <taxon>Bacteria</taxon>
        <taxon>Pseudomonadati</taxon>
        <taxon>Pseudomonadota</taxon>
        <taxon>Alphaproteobacteria</taxon>
        <taxon>Hyphomicrobiales</taxon>
        <taxon>Nitrobacteraceae</taxon>
        <taxon>Bradyrhizobium</taxon>
    </lineage>
</organism>